<dbReference type="Proteomes" id="UP000801428">
    <property type="component" value="Unassembled WGS sequence"/>
</dbReference>
<feature type="region of interest" description="Disordered" evidence="1">
    <location>
        <begin position="241"/>
        <end position="298"/>
    </location>
</feature>
<keyword evidence="3" id="KW-1185">Reference proteome</keyword>
<feature type="compositionally biased region" description="Polar residues" evidence="1">
    <location>
        <begin position="242"/>
        <end position="265"/>
    </location>
</feature>
<organism evidence="2 3">
    <name type="scientific">Curvularia kusanoi</name>
    <name type="common">Cochliobolus kusanoi</name>
    <dbReference type="NCBI Taxonomy" id="90978"/>
    <lineage>
        <taxon>Eukaryota</taxon>
        <taxon>Fungi</taxon>
        <taxon>Dikarya</taxon>
        <taxon>Ascomycota</taxon>
        <taxon>Pezizomycotina</taxon>
        <taxon>Dothideomycetes</taxon>
        <taxon>Pleosporomycetidae</taxon>
        <taxon>Pleosporales</taxon>
        <taxon>Pleosporineae</taxon>
        <taxon>Pleosporaceae</taxon>
        <taxon>Curvularia</taxon>
    </lineage>
</organism>
<reference evidence="2" key="1">
    <citation type="submission" date="2019-04" db="EMBL/GenBank/DDBJ databases">
        <title>Sequencing of skin fungus with MAO and IRED activity.</title>
        <authorList>
            <person name="Marsaioli A.J."/>
            <person name="Bonatto J.M.C."/>
            <person name="Reis Junior O."/>
        </authorList>
    </citation>
    <scope>NUCLEOTIDE SEQUENCE</scope>
    <source>
        <strain evidence="2">30M1</strain>
    </source>
</reference>
<name>A0A9P4WC59_CURKU</name>
<comment type="caution">
    <text evidence="2">The sequence shown here is derived from an EMBL/GenBank/DDBJ whole genome shotgun (WGS) entry which is preliminary data.</text>
</comment>
<dbReference type="AlphaFoldDB" id="A0A9P4WC59"/>
<protein>
    <submittedName>
        <fullName evidence="2">Uncharacterized protein</fullName>
    </submittedName>
</protein>
<evidence type="ECO:0000313" key="2">
    <source>
        <dbReference type="EMBL" id="KAF3002636.1"/>
    </source>
</evidence>
<accession>A0A9P4WC59</accession>
<dbReference type="EMBL" id="SWKU01000011">
    <property type="protein sequence ID" value="KAF3002636.1"/>
    <property type="molecule type" value="Genomic_DNA"/>
</dbReference>
<evidence type="ECO:0000313" key="3">
    <source>
        <dbReference type="Proteomes" id="UP000801428"/>
    </source>
</evidence>
<feature type="compositionally biased region" description="Low complexity" evidence="1">
    <location>
        <begin position="272"/>
        <end position="281"/>
    </location>
</feature>
<gene>
    <name evidence="2" type="ORF">E8E13_009110</name>
</gene>
<evidence type="ECO:0000256" key="1">
    <source>
        <dbReference type="SAM" id="MobiDB-lite"/>
    </source>
</evidence>
<proteinExistence type="predicted"/>
<sequence>MDKAKPTTYEALTRLVTDLYSFTHLRLTALQAKHRIPEGLATMPVISKPETIDYLVCTFSDFQVWVRHNAKARETYIDIPGMVGEWMDFVTVHGLEVNWVERRGVSNLSNYANNIAMCIHSIRSDFEDHFKVYTRGVKPNHHLGVITPEKHAAAVEANKAINTKVDRLGPYARQHGLANNKCYDGYRWGYYGEPDYFTVSTQPNVQSNADPLSPADQKVNFSNINYSISDFDNHADCAATTAGASTRPRTSAPQQRVASGRVSKTASDKNKANTTKQANTTMDANTTKEANTTDETEAEISISQEKAIRDSLDQLVTNAPRGRRAAPLRNTYRLPGQASWTGSLS</sequence>